<reference evidence="8" key="1">
    <citation type="submission" date="2016-10" db="EMBL/GenBank/DDBJ databases">
        <authorList>
            <person name="Varghese N."/>
        </authorList>
    </citation>
    <scope>NUCLEOTIDE SEQUENCE [LARGE SCALE GENOMIC DNA]</scope>
    <source>
        <strain evidence="8">DSM 21843</strain>
    </source>
</reference>
<feature type="domain" description="HTH luxR-type" evidence="6">
    <location>
        <begin position="411"/>
        <end position="473"/>
    </location>
</feature>
<accession>A0A172RWF7</accession>
<feature type="region of interest" description="Disordered" evidence="4">
    <location>
        <begin position="379"/>
        <end position="401"/>
    </location>
</feature>
<dbReference type="PANTHER" id="PTHR44688:SF16">
    <property type="entry name" value="DNA-BINDING TRANSCRIPTIONAL ACTIVATOR DEVR_DOSR"/>
    <property type="match status" value="1"/>
</dbReference>
<evidence type="ECO:0000313" key="7">
    <source>
        <dbReference type="EMBL" id="SEO95346.1"/>
    </source>
</evidence>
<keyword evidence="3" id="KW-0804">Transcription</keyword>
<dbReference type="SUPFAM" id="SSF46894">
    <property type="entry name" value="C-terminal effector domain of the bipartite response regulators"/>
    <property type="match status" value="1"/>
</dbReference>
<keyword evidence="5" id="KW-1133">Transmembrane helix</keyword>
<gene>
    <name evidence="7" type="ORF">SAMN02910314_01726</name>
</gene>
<dbReference type="KEGG" id="ddt:AAY81_01420"/>
<feature type="transmembrane region" description="Helical" evidence="5">
    <location>
        <begin position="84"/>
        <end position="103"/>
    </location>
</feature>
<dbReference type="Gene3D" id="1.10.10.10">
    <property type="entry name" value="Winged helix-like DNA-binding domain superfamily/Winged helix DNA-binding domain"/>
    <property type="match status" value="1"/>
</dbReference>
<keyword evidence="2" id="KW-0238">DNA-binding</keyword>
<evidence type="ECO:0000256" key="4">
    <source>
        <dbReference type="SAM" id="MobiDB-lite"/>
    </source>
</evidence>
<dbReference type="InterPro" id="IPR000792">
    <property type="entry name" value="Tscrpt_reg_LuxR_C"/>
</dbReference>
<keyword evidence="5" id="KW-0472">Membrane</keyword>
<feature type="transmembrane region" description="Helical" evidence="5">
    <location>
        <begin position="15"/>
        <end position="32"/>
    </location>
</feature>
<feature type="transmembrane region" description="Helical" evidence="5">
    <location>
        <begin position="270"/>
        <end position="294"/>
    </location>
</feature>
<evidence type="ECO:0000256" key="5">
    <source>
        <dbReference type="SAM" id="Phobius"/>
    </source>
</evidence>
<evidence type="ECO:0000256" key="1">
    <source>
        <dbReference type="ARBA" id="ARBA00023015"/>
    </source>
</evidence>
<dbReference type="Proteomes" id="UP000182975">
    <property type="component" value="Unassembled WGS sequence"/>
</dbReference>
<dbReference type="InterPro" id="IPR036388">
    <property type="entry name" value="WH-like_DNA-bd_sf"/>
</dbReference>
<keyword evidence="1" id="KW-0805">Transcription regulation</keyword>
<dbReference type="PRINTS" id="PR00038">
    <property type="entry name" value="HTHLUXR"/>
</dbReference>
<keyword evidence="8" id="KW-1185">Reference proteome</keyword>
<dbReference type="STRING" id="79604.AAY81_01420"/>
<name>A0A172RWF7_9ACTN</name>
<feature type="transmembrane region" description="Helical" evidence="5">
    <location>
        <begin position="109"/>
        <end position="133"/>
    </location>
</feature>
<dbReference type="InterPro" id="IPR016032">
    <property type="entry name" value="Sig_transdc_resp-reg_C-effctor"/>
</dbReference>
<evidence type="ECO:0000256" key="3">
    <source>
        <dbReference type="ARBA" id="ARBA00023163"/>
    </source>
</evidence>
<dbReference type="PROSITE" id="PS50043">
    <property type="entry name" value="HTH_LUXR_2"/>
    <property type="match status" value="1"/>
</dbReference>
<feature type="transmembrane region" description="Helical" evidence="5">
    <location>
        <begin position="210"/>
        <end position="232"/>
    </location>
</feature>
<sequence>MTEDHNNTRALRRETVFITGGMAAFVASIQLYSPAILPFQRLPGTTAFVGSFAQILLACTFVLALIVALLAFRGRRIPDAVARPTGALLYVIGSASFIASSVFDALPSNAIAFTCIATALTCSLGSVLLCLTWGRILKRLSFSRALITAASAAVICAAIHAFEYYAPVEIALGAFAACVIAAALLPYALRSHQATSQPAFSEHLPSLAHVTAAPALGLALCAFITGSMRTVFMEMYDTYIVGTLIAAAIVISCVLLTRNAPLIRVLYQRVIPLIAVSTLSIFSITLAVLGGSVLNAVMTMLLYMFVAILTLGIICAIAHAGEFPSDSVFLLALSLFALASFLGVRAGEMIADSDMNTLAIVVTALYAITTVQSQGVFNKADAEPDAQPEHGQDPNHDLPDAHKASEEHIDAIAQAHNLTRRETEILHYLAKGHTGAYVAKVLFISPNTARTHIHNIYRKLNVSSREEILHLTR</sequence>
<dbReference type="CDD" id="cd06170">
    <property type="entry name" value="LuxR_C_like"/>
    <property type="match status" value="1"/>
</dbReference>
<dbReference type="PATRIC" id="fig|79604.3.peg.294"/>
<dbReference type="GO" id="GO:0006355">
    <property type="term" value="P:regulation of DNA-templated transcription"/>
    <property type="evidence" value="ECO:0007669"/>
    <property type="project" value="InterPro"/>
</dbReference>
<evidence type="ECO:0000313" key="8">
    <source>
        <dbReference type="Proteomes" id="UP000182975"/>
    </source>
</evidence>
<dbReference type="RefSeq" id="WP_066660512.1">
    <property type="nucleotide sequence ID" value="NZ_CP011402.1"/>
</dbReference>
<dbReference type="AlphaFoldDB" id="A0A172RWF7"/>
<feature type="transmembrane region" description="Helical" evidence="5">
    <location>
        <begin position="300"/>
        <end position="321"/>
    </location>
</feature>
<dbReference type="PANTHER" id="PTHR44688">
    <property type="entry name" value="DNA-BINDING TRANSCRIPTIONAL ACTIVATOR DEVR_DOSR"/>
    <property type="match status" value="1"/>
</dbReference>
<keyword evidence="5" id="KW-0812">Transmembrane</keyword>
<proteinExistence type="predicted"/>
<feature type="transmembrane region" description="Helical" evidence="5">
    <location>
        <begin position="328"/>
        <end position="346"/>
    </location>
</feature>
<feature type="transmembrane region" description="Helical" evidence="5">
    <location>
        <begin position="170"/>
        <end position="189"/>
    </location>
</feature>
<feature type="transmembrane region" description="Helical" evidence="5">
    <location>
        <begin position="145"/>
        <end position="164"/>
    </location>
</feature>
<evidence type="ECO:0000259" key="6">
    <source>
        <dbReference type="PROSITE" id="PS50043"/>
    </source>
</evidence>
<dbReference type="EMBL" id="FOEC01000013">
    <property type="protein sequence ID" value="SEO95346.1"/>
    <property type="molecule type" value="Genomic_DNA"/>
</dbReference>
<feature type="transmembrane region" description="Helical" evidence="5">
    <location>
        <begin position="238"/>
        <end position="258"/>
    </location>
</feature>
<evidence type="ECO:0000256" key="2">
    <source>
        <dbReference type="ARBA" id="ARBA00023125"/>
    </source>
</evidence>
<feature type="transmembrane region" description="Helical" evidence="5">
    <location>
        <begin position="52"/>
        <end position="72"/>
    </location>
</feature>
<dbReference type="GO" id="GO:0003677">
    <property type="term" value="F:DNA binding"/>
    <property type="evidence" value="ECO:0007669"/>
    <property type="project" value="UniProtKB-KW"/>
</dbReference>
<protein>
    <submittedName>
        <fullName evidence="7">Regulatory protein, luxR family</fullName>
    </submittedName>
</protein>
<feature type="compositionally biased region" description="Basic and acidic residues" evidence="4">
    <location>
        <begin position="387"/>
        <end position="401"/>
    </location>
</feature>
<dbReference type="SMART" id="SM00421">
    <property type="entry name" value="HTH_LUXR"/>
    <property type="match status" value="1"/>
</dbReference>
<dbReference type="Pfam" id="PF00196">
    <property type="entry name" value="GerE"/>
    <property type="match status" value="1"/>
</dbReference>
<organism evidence="7 8">
    <name type="scientific">Denitrobacterium detoxificans</name>
    <dbReference type="NCBI Taxonomy" id="79604"/>
    <lineage>
        <taxon>Bacteria</taxon>
        <taxon>Bacillati</taxon>
        <taxon>Actinomycetota</taxon>
        <taxon>Coriobacteriia</taxon>
        <taxon>Eggerthellales</taxon>
        <taxon>Eggerthellaceae</taxon>
        <taxon>Denitrobacterium</taxon>
    </lineage>
</organism>